<dbReference type="Proteomes" id="UP000007879">
    <property type="component" value="Unassembled WGS sequence"/>
</dbReference>
<keyword evidence="5" id="KW-1185">Reference proteome</keyword>
<dbReference type="eggNOG" id="KOG0707">
    <property type="taxonomic scope" value="Eukaryota"/>
</dbReference>
<dbReference type="InParanoid" id="A0A1X7VEB4"/>
<dbReference type="PANTHER" id="PTHR12771:SF2">
    <property type="entry name" value="ELMO DOMAIN-CONTAINING PROTEIN 3"/>
    <property type="match status" value="1"/>
</dbReference>
<feature type="region of interest" description="Disordered" evidence="1">
    <location>
        <begin position="28"/>
        <end position="57"/>
    </location>
</feature>
<dbReference type="InterPro" id="IPR050868">
    <property type="entry name" value="ELMO_domain-containing"/>
</dbReference>
<evidence type="ECO:0008006" key="6">
    <source>
        <dbReference type="Google" id="ProtNLM"/>
    </source>
</evidence>
<reference evidence="4" key="2">
    <citation type="submission" date="2017-05" db="UniProtKB">
        <authorList>
            <consortium name="EnsemblMetazoa"/>
        </authorList>
    </citation>
    <scope>IDENTIFICATION</scope>
</reference>
<dbReference type="PANTHER" id="PTHR12771">
    <property type="entry name" value="ENGULFMENT AND CELL MOTILITY"/>
    <property type="match status" value="1"/>
</dbReference>
<dbReference type="Pfam" id="PF04727">
    <property type="entry name" value="ELMO_CED12"/>
    <property type="match status" value="1"/>
</dbReference>
<dbReference type="PROSITE" id="PS51335">
    <property type="entry name" value="ELMO"/>
    <property type="match status" value="1"/>
</dbReference>
<gene>
    <name evidence="4" type="primary">100640320</name>
</gene>
<dbReference type="InterPro" id="IPR008145">
    <property type="entry name" value="GK/Ca_channel_bsu"/>
</dbReference>
<dbReference type="KEGG" id="aqu:100640320"/>
<evidence type="ECO:0000259" key="3">
    <source>
        <dbReference type="PROSITE" id="PS51335"/>
    </source>
</evidence>
<feature type="compositionally biased region" description="Polar residues" evidence="1">
    <location>
        <begin position="28"/>
        <end position="39"/>
    </location>
</feature>
<dbReference type="Pfam" id="PF00625">
    <property type="entry name" value="Guanylate_kin"/>
    <property type="match status" value="1"/>
</dbReference>
<evidence type="ECO:0000313" key="5">
    <source>
        <dbReference type="Proteomes" id="UP000007879"/>
    </source>
</evidence>
<dbReference type="EnsemblMetazoa" id="Aqu2.1.38381_001">
    <property type="protein sequence ID" value="Aqu2.1.38381_001"/>
    <property type="gene ID" value="Aqu2.1.38381"/>
</dbReference>
<evidence type="ECO:0000256" key="1">
    <source>
        <dbReference type="SAM" id="MobiDB-lite"/>
    </source>
</evidence>
<dbReference type="InterPro" id="IPR027417">
    <property type="entry name" value="P-loop_NTPase"/>
</dbReference>
<dbReference type="SUPFAM" id="SSF52540">
    <property type="entry name" value="P-loop containing nucleoside triphosphate hydrolases"/>
    <property type="match status" value="1"/>
</dbReference>
<dbReference type="InterPro" id="IPR006816">
    <property type="entry name" value="ELMO_dom"/>
</dbReference>
<evidence type="ECO:0000313" key="4">
    <source>
        <dbReference type="EnsemblMetazoa" id="Aqu2.1.38381_001"/>
    </source>
</evidence>
<dbReference type="InterPro" id="IPR008144">
    <property type="entry name" value="Guanylate_kin-like_dom"/>
</dbReference>
<feature type="domain" description="Guanylate kinase-like" evidence="2">
    <location>
        <begin position="191"/>
        <end position="450"/>
    </location>
</feature>
<protein>
    <recommendedName>
        <fullName evidence="6">ELMO domain-containing protein</fullName>
    </recommendedName>
</protein>
<dbReference type="PROSITE" id="PS00856">
    <property type="entry name" value="GUANYLATE_KINASE_1"/>
    <property type="match status" value="1"/>
</dbReference>
<dbReference type="Gene3D" id="3.40.50.300">
    <property type="entry name" value="P-loop containing nucleotide triphosphate hydrolases"/>
    <property type="match status" value="1"/>
</dbReference>
<organism evidence="4">
    <name type="scientific">Amphimedon queenslandica</name>
    <name type="common">Sponge</name>
    <dbReference type="NCBI Taxonomy" id="400682"/>
    <lineage>
        <taxon>Eukaryota</taxon>
        <taxon>Metazoa</taxon>
        <taxon>Porifera</taxon>
        <taxon>Demospongiae</taxon>
        <taxon>Heteroscleromorpha</taxon>
        <taxon>Haplosclerida</taxon>
        <taxon>Niphatidae</taxon>
        <taxon>Amphimedon</taxon>
    </lineage>
</organism>
<accession>A0A1X7VEB4</accession>
<dbReference type="PROSITE" id="PS50052">
    <property type="entry name" value="GUANYLATE_KINASE_2"/>
    <property type="match status" value="1"/>
</dbReference>
<feature type="compositionally biased region" description="Low complexity" evidence="1">
    <location>
        <begin position="164"/>
        <end position="184"/>
    </location>
</feature>
<dbReference type="eggNOG" id="KOG2998">
    <property type="taxonomic scope" value="Eukaryota"/>
</dbReference>
<sequence>MDLEEEEEELQGLEWEAEKAYIVATSPRSFTYGSPSSNQPDDDFSWEEDETPSKSTVAVPIICISQDADLSLALDDTSNSKDSSKYPTTSIHATTSLTKAPLPAIMESATESPLLEAKTVNNAVNVLPHTNDTLTGAKTNGSATGVIKGTSDEVAFQQPKKITSPSSASSPSSSTQSVTNSHASVPLPPSPDILIIYGPSGIGLSTLVKKLVYLSPQKFSLVISHTSRSPRPSEMYARDYYFVSRGDFLQKVKQGHFMEYVQISRSNSSSYSAQAVSPRQSFSSFPPTSIVKASPDDGDLYGTTYESFREAQYSGKPWVVLNVSTKGAEQLKDIGVKGHYVQMGPKGISTDSRTLVPDHVIRFSNNEEGFSLLENHTLDLMEDDHTPRTPSIYEKAVDEWDRVPSIQLVREDKRRTERLSHKRIASTELLSHFKSADLSEQLSQIKPEVPARSKFSKVFGPSRLSKQLHSERNLVFAMALCKFDDHNSIHLRALSTVYQRLSGSSSPCSRFGSHWEDIGFQGSDPTDDFRGVGMLGLFQLLWFIDSQRLSPIALDIFQYSKSTSTPLPFCVISLNITCTTIQALREGYLSKECNRSEQVISVCNNFYASIFVSFYHNWRRHRKGVMELGNILQGVGNFAKRNAKFMMRELEVYIGNHKKGQGSSQLASPETALVNFSSLDFSV</sequence>
<reference evidence="5" key="1">
    <citation type="journal article" date="2010" name="Nature">
        <title>The Amphimedon queenslandica genome and the evolution of animal complexity.</title>
        <authorList>
            <person name="Srivastava M."/>
            <person name="Simakov O."/>
            <person name="Chapman J."/>
            <person name="Fahey B."/>
            <person name="Gauthier M.E."/>
            <person name="Mitros T."/>
            <person name="Richards G.S."/>
            <person name="Conaco C."/>
            <person name="Dacre M."/>
            <person name="Hellsten U."/>
            <person name="Larroux C."/>
            <person name="Putnam N.H."/>
            <person name="Stanke M."/>
            <person name="Adamska M."/>
            <person name="Darling A."/>
            <person name="Degnan S.M."/>
            <person name="Oakley T.H."/>
            <person name="Plachetzki D.C."/>
            <person name="Zhai Y."/>
            <person name="Adamski M."/>
            <person name="Calcino A."/>
            <person name="Cummins S.F."/>
            <person name="Goodstein D.M."/>
            <person name="Harris C."/>
            <person name="Jackson D.J."/>
            <person name="Leys S.P."/>
            <person name="Shu S."/>
            <person name="Woodcroft B.J."/>
            <person name="Vervoort M."/>
            <person name="Kosik K.S."/>
            <person name="Manning G."/>
            <person name="Degnan B.M."/>
            <person name="Rokhsar D.S."/>
        </authorList>
    </citation>
    <scope>NUCLEOTIDE SEQUENCE [LARGE SCALE GENOMIC DNA]</scope>
</reference>
<dbReference type="OrthoDB" id="266227at2759"/>
<name>A0A1X7VEB4_AMPQE</name>
<dbReference type="InterPro" id="IPR020590">
    <property type="entry name" value="Guanylate_kinase_CS"/>
</dbReference>
<evidence type="ECO:0000259" key="2">
    <source>
        <dbReference type="PROSITE" id="PS50052"/>
    </source>
</evidence>
<feature type="region of interest" description="Disordered" evidence="1">
    <location>
        <begin position="156"/>
        <end position="184"/>
    </location>
</feature>
<dbReference type="EnsemblMetazoa" id="XM_003384594.3">
    <property type="protein sequence ID" value="XP_003384642.1"/>
    <property type="gene ID" value="LOC100640320"/>
</dbReference>
<proteinExistence type="predicted"/>
<feature type="domain" description="ELMO" evidence="3">
    <location>
        <begin position="489"/>
        <end position="643"/>
    </location>
</feature>
<dbReference type="AlphaFoldDB" id="A0A1X7VEB4"/>
<dbReference type="STRING" id="400682.A0A1X7VEB4"/>
<feature type="compositionally biased region" description="Acidic residues" evidence="1">
    <location>
        <begin position="40"/>
        <end position="50"/>
    </location>
</feature>
<dbReference type="SMART" id="SM00072">
    <property type="entry name" value="GuKc"/>
    <property type="match status" value="1"/>
</dbReference>